<keyword evidence="1" id="KW-0472">Membrane</keyword>
<feature type="transmembrane region" description="Helical" evidence="1">
    <location>
        <begin position="44"/>
        <end position="65"/>
    </location>
</feature>
<organism evidence="2">
    <name type="scientific">Haptolina brevifila</name>
    <dbReference type="NCBI Taxonomy" id="156173"/>
    <lineage>
        <taxon>Eukaryota</taxon>
        <taxon>Haptista</taxon>
        <taxon>Haptophyta</taxon>
        <taxon>Prymnesiophyceae</taxon>
        <taxon>Prymnesiales</taxon>
        <taxon>Prymnesiaceae</taxon>
        <taxon>Haptolina</taxon>
    </lineage>
</organism>
<protein>
    <submittedName>
        <fullName evidence="2">Uncharacterized protein</fullName>
    </submittedName>
</protein>
<keyword evidence="1" id="KW-0812">Transmembrane</keyword>
<name>A0A7S2DKP5_9EUKA</name>
<feature type="transmembrane region" description="Helical" evidence="1">
    <location>
        <begin position="21"/>
        <end position="38"/>
    </location>
</feature>
<dbReference type="EMBL" id="HBGU01033489">
    <property type="protein sequence ID" value="CAD9457274.1"/>
    <property type="molecule type" value="Transcribed_RNA"/>
</dbReference>
<feature type="transmembrane region" description="Helical" evidence="1">
    <location>
        <begin position="102"/>
        <end position="124"/>
    </location>
</feature>
<accession>A0A7S2DKP5</accession>
<feature type="transmembrane region" description="Helical" evidence="1">
    <location>
        <begin position="72"/>
        <end position="96"/>
    </location>
</feature>
<evidence type="ECO:0000256" key="1">
    <source>
        <dbReference type="SAM" id="Phobius"/>
    </source>
</evidence>
<dbReference type="AlphaFoldDB" id="A0A7S2DKP5"/>
<reference evidence="2" key="1">
    <citation type="submission" date="2021-01" db="EMBL/GenBank/DDBJ databases">
        <authorList>
            <person name="Corre E."/>
            <person name="Pelletier E."/>
            <person name="Niang G."/>
            <person name="Scheremetjew M."/>
            <person name="Finn R."/>
            <person name="Kale V."/>
            <person name="Holt S."/>
            <person name="Cochrane G."/>
            <person name="Meng A."/>
            <person name="Brown T."/>
            <person name="Cohen L."/>
        </authorList>
    </citation>
    <scope>NUCLEOTIDE SEQUENCE</scope>
    <source>
        <strain evidence="2">UTEX LB 985</strain>
    </source>
</reference>
<evidence type="ECO:0000313" key="2">
    <source>
        <dbReference type="EMBL" id="CAD9457274.1"/>
    </source>
</evidence>
<sequence>MAASTGLHSERKLRVLRATRILQIFSLALLIIGGVNFIPIVGNLLMGVVTGILCAATGAVGIMGLSFTWHRALVLFTILSWATAIYAVVRLVMLGLNHSVNVWQWLLFLCTGVAALPPALLSSAMHLRRVWRPRPLIGEHSAPLVDEQAENAPAPVNAGAAPPLATPVHVPAMERPVWPPPNAPLALGKDLLATGRVAHAVQSGDASNVQPGDVHASARVAAAVWPPPS</sequence>
<keyword evidence="1" id="KW-1133">Transmembrane helix</keyword>
<gene>
    <name evidence="2" type="ORF">CBRE1094_LOCUS18299</name>
</gene>
<proteinExistence type="predicted"/>